<keyword evidence="3" id="KW-1185">Reference proteome</keyword>
<dbReference type="InterPro" id="IPR013974">
    <property type="entry name" value="SAF"/>
</dbReference>
<reference evidence="2 3" key="1">
    <citation type="submission" date="2020-02" db="EMBL/GenBank/DDBJ databases">
        <authorList>
            <person name="Rodrigo-Torres L."/>
            <person name="Arahal R. D."/>
            <person name="Lucena T."/>
        </authorList>
    </citation>
    <scope>NUCLEOTIDE SEQUENCE [LARGE SCALE GENOMIC DNA]</scope>
    <source>
        <strain evidence="2 3">CECT 9734</strain>
    </source>
</reference>
<dbReference type="Pfam" id="PF08666">
    <property type="entry name" value="SAF"/>
    <property type="match status" value="1"/>
</dbReference>
<name>A0A6S6WQ74_9GAMM</name>
<dbReference type="NCBIfam" id="TIGR03177">
    <property type="entry name" value="pilus_cpaB"/>
    <property type="match status" value="1"/>
</dbReference>
<evidence type="ECO:0000313" key="3">
    <source>
        <dbReference type="Proteomes" id="UP000481517"/>
    </source>
</evidence>
<proteinExistence type="predicted"/>
<accession>A0A6S6WQ74</accession>
<dbReference type="AlphaFoldDB" id="A0A6S6WQ74"/>
<organism evidence="2 3">
    <name type="scientific">Pseudidiomarina piscicola</name>
    <dbReference type="NCBI Taxonomy" id="2614830"/>
    <lineage>
        <taxon>Bacteria</taxon>
        <taxon>Pseudomonadati</taxon>
        <taxon>Pseudomonadota</taxon>
        <taxon>Gammaproteobacteria</taxon>
        <taxon>Alteromonadales</taxon>
        <taxon>Idiomarinaceae</taxon>
        <taxon>Pseudidiomarina</taxon>
    </lineage>
</organism>
<dbReference type="CDD" id="cd11614">
    <property type="entry name" value="SAF_CpaB_FlgA_like"/>
    <property type="match status" value="1"/>
</dbReference>
<protein>
    <recommendedName>
        <fullName evidence="1">SAF domain-containing protein</fullName>
    </recommendedName>
</protein>
<dbReference type="RefSeq" id="WP_173921323.1">
    <property type="nucleotide sequence ID" value="NZ_CADCXY010000009.1"/>
</dbReference>
<feature type="domain" description="SAF" evidence="1">
    <location>
        <begin position="51"/>
        <end position="113"/>
    </location>
</feature>
<dbReference type="Proteomes" id="UP000481517">
    <property type="component" value="Unassembled WGS sequence"/>
</dbReference>
<gene>
    <name evidence="2" type="ORF">PSI9734_02369</name>
</gene>
<evidence type="ECO:0000313" key="2">
    <source>
        <dbReference type="EMBL" id="CAB0152021.1"/>
    </source>
</evidence>
<dbReference type="InterPro" id="IPR017592">
    <property type="entry name" value="Pilus_assmbl_Flp-typ_CpaB"/>
</dbReference>
<sequence length="246" mass="27512">MSLRFKLKWKIGLLLLLVLALVGASYQLMSVYVQQQSQRLEQQRQADMEWVLVFQTDLEKGHTVTLDDLQQRKYPPGYISEDWLRPQDAMAIVGTTTQHFVSSGEPVTLSSLEQARRASFSDILAPGEYAVTATISIDQIHHGLIAIGNRVSLVGVTHRFGESASSRFTAIRNVEVLAIDNATEAAWHQGLASTLTFRFTAQQAQQFEALRNGGYAVWLQQPEHHYVDVANASPVRIHRINNGGQE</sequence>
<evidence type="ECO:0000259" key="1">
    <source>
        <dbReference type="Pfam" id="PF08666"/>
    </source>
</evidence>
<dbReference type="EMBL" id="CADCXY010000009">
    <property type="protein sequence ID" value="CAB0152021.1"/>
    <property type="molecule type" value="Genomic_DNA"/>
</dbReference>